<organism evidence="5 6">
    <name type="scientific">Albula glossodonta</name>
    <name type="common">roundjaw bonefish</name>
    <dbReference type="NCBI Taxonomy" id="121402"/>
    <lineage>
        <taxon>Eukaryota</taxon>
        <taxon>Metazoa</taxon>
        <taxon>Chordata</taxon>
        <taxon>Craniata</taxon>
        <taxon>Vertebrata</taxon>
        <taxon>Euteleostomi</taxon>
        <taxon>Actinopterygii</taxon>
        <taxon>Neopterygii</taxon>
        <taxon>Teleostei</taxon>
        <taxon>Albuliformes</taxon>
        <taxon>Albulidae</taxon>
        <taxon>Albula</taxon>
    </lineage>
</organism>
<dbReference type="Gene3D" id="2.80.10.50">
    <property type="match status" value="1"/>
</dbReference>
<evidence type="ECO:0000256" key="2">
    <source>
        <dbReference type="ARBA" id="ARBA00022737"/>
    </source>
</evidence>
<dbReference type="PROSITE" id="PS50915">
    <property type="entry name" value="CRYSTALLIN_BETA_GAMMA"/>
    <property type="match status" value="5"/>
</dbReference>
<feature type="domain" description="Beta/gamma crystallin 'Greek key'" evidence="4">
    <location>
        <begin position="302"/>
        <end position="344"/>
    </location>
</feature>
<feature type="domain" description="Beta/gamma crystallin 'Greek key'" evidence="4">
    <location>
        <begin position="393"/>
        <end position="438"/>
    </location>
</feature>
<comment type="caution">
    <text evidence="5">The sequence shown here is derived from an EMBL/GenBank/DDBJ whole genome shotgun (WGS) entry which is preliminary data.</text>
</comment>
<dbReference type="SMART" id="SM00247">
    <property type="entry name" value="XTALbg"/>
    <property type="match status" value="5"/>
</dbReference>
<dbReference type="PANTHER" id="PTHR11818">
    <property type="entry name" value="BETA/GAMMA CRYSTALLIN"/>
    <property type="match status" value="1"/>
</dbReference>
<evidence type="ECO:0000313" key="6">
    <source>
        <dbReference type="Proteomes" id="UP000824540"/>
    </source>
</evidence>
<evidence type="ECO:0000256" key="1">
    <source>
        <dbReference type="ARBA" id="ARBA00009646"/>
    </source>
</evidence>
<reference evidence="5" key="1">
    <citation type="thesis" date="2021" institute="BYU ScholarsArchive" country="Provo, UT, USA">
        <title>Applications of and Algorithms for Genome Assembly and Genomic Analyses with an Emphasis on Marine Teleosts.</title>
        <authorList>
            <person name="Pickett B.D."/>
        </authorList>
    </citation>
    <scope>NUCLEOTIDE SEQUENCE</scope>
    <source>
        <strain evidence="5">HI-2016</strain>
    </source>
</reference>
<protein>
    <recommendedName>
        <fullName evidence="4">Beta/gamma crystallin 'Greek key' domain-containing protein</fullName>
    </recommendedName>
</protein>
<dbReference type="Pfam" id="PF00030">
    <property type="entry name" value="Crystall"/>
    <property type="match status" value="3"/>
</dbReference>
<dbReference type="OrthoDB" id="9895617at2759"/>
<dbReference type="InterPro" id="IPR000772">
    <property type="entry name" value="Ricin_B_lectin"/>
</dbReference>
<dbReference type="InterPro" id="IPR011024">
    <property type="entry name" value="G_crystallin-like"/>
</dbReference>
<feature type="domain" description="Beta/gamma crystallin 'Greek key'" evidence="4">
    <location>
        <begin position="261"/>
        <end position="301"/>
    </location>
</feature>
<dbReference type="InterPro" id="IPR035992">
    <property type="entry name" value="Ricin_B-like_lectins"/>
</dbReference>
<sequence>MKAVPGVIRTGEPSDGDSLPALAFSTFAKVSLQRSSSRPVFSASCSCCIDNDWPSFFLCTAHRECCVLGGDRRRVLVTMVFLLDSLNVGRYKAVLLLSAAGNMDVGTLCVRRSWLLYRDPGFRGPCVVLEEGEKVLSQAGGLFCPESNSTAVNIGSIRRVVKDHSTPEILIHTRDAQGLAPERFSAAVDNLGKHGPIHPSSLTVSCGCWVAYDGTGFSGNYAVLEAGGSVTPGPNNQSISCVKSLRPLRMGGLKVLRPMDPKMVVYEQPCFKGQSRELGDNTLNLAVQQGLLGAASVRVLGGVWVGYSSEGYKGHQYLLEEGEYRDCLELGGSDQALLSFRFLQADFLEPSISLLSGQDLPEAKETDVTDLDIQDLEQAGSAEKTVSILVRSGVWVAYSERSFCGKQYVLEKGTYTGDLDWGSSSGAPVSIRPIRMLRAYSQPYYQGDSKEYNAEVQDRIPIVPLSFRGCAGNQFVLGEGLYPDLISCGCVAASIKSLKPIPYRFSDPSISLFSLDSFEGQETVVVTSRESMNNFLTQSLQVNSGLWVVYEYGHFKGRRMLLHPGRIFAWGDHSGWDTIGSLHPLKPPKSYMRVRSRAVGSVLTADILMDEAPPAKVCLRPAQGLDTQHWVFTGGLLKCKVSKACLSVIGGKALPGARVALWPEHGRTHQKWSLNENGTISSHLNHNLVLDFRGGKGFEKDHLVVSDTGTLRWRRALHPGTEAAQADGRGQVEEAAGASVDSWAPKGPSRCQGTGKLPERLKDLTCAGPDVQLPPPSPGMMAESSCRYGGSLFDTKSRFMPVGRSSCCPCSILSARALMKDDSCLACDVMSWTADALLWLQAVFTGQGNCGLIEAPVFLPFQLQDEDLWSG</sequence>
<dbReference type="AlphaFoldDB" id="A0A8T2PHA2"/>
<keyword evidence="6" id="KW-1185">Reference proteome</keyword>
<keyword evidence="2" id="KW-0677">Repeat</keyword>
<dbReference type="InterPro" id="IPR001064">
    <property type="entry name" value="Beta/gamma_crystallin"/>
</dbReference>
<feature type="domain" description="Beta/gamma crystallin 'Greek key'" evidence="4">
    <location>
        <begin position="112"/>
        <end position="161"/>
    </location>
</feature>
<accession>A0A8T2PHA2</accession>
<evidence type="ECO:0000259" key="4">
    <source>
        <dbReference type="PROSITE" id="PS50915"/>
    </source>
</evidence>
<evidence type="ECO:0000313" key="5">
    <source>
        <dbReference type="EMBL" id="KAG9351550.1"/>
    </source>
</evidence>
<proteinExistence type="inferred from homology"/>
<dbReference type="EMBL" id="JAFBMS010000006">
    <property type="protein sequence ID" value="KAG9351550.1"/>
    <property type="molecule type" value="Genomic_DNA"/>
</dbReference>
<dbReference type="Gene3D" id="2.60.20.10">
    <property type="entry name" value="Crystallins"/>
    <property type="match status" value="5"/>
</dbReference>
<dbReference type="Pfam" id="PF00652">
    <property type="entry name" value="Ricin_B_lectin"/>
    <property type="match status" value="1"/>
</dbReference>
<dbReference type="Proteomes" id="UP000824540">
    <property type="component" value="Unassembled WGS sequence"/>
</dbReference>
<evidence type="ECO:0000256" key="3">
    <source>
        <dbReference type="SAM" id="MobiDB-lite"/>
    </source>
</evidence>
<dbReference type="PROSITE" id="PS50231">
    <property type="entry name" value="RICIN_B_LECTIN"/>
    <property type="match status" value="1"/>
</dbReference>
<feature type="region of interest" description="Disordered" evidence="3">
    <location>
        <begin position="720"/>
        <end position="754"/>
    </location>
</feature>
<comment type="similarity">
    <text evidence="1">Belongs to the beta/gamma-crystallin family.</text>
</comment>
<name>A0A8T2PHA2_9TELE</name>
<gene>
    <name evidence="5" type="ORF">JZ751_022801</name>
</gene>
<dbReference type="InterPro" id="IPR050252">
    <property type="entry name" value="Beta/Gamma-Crystallin"/>
</dbReference>
<dbReference type="SUPFAM" id="SSF50370">
    <property type="entry name" value="Ricin B-like lectins"/>
    <property type="match status" value="1"/>
</dbReference>
<dbReference type="PANTHER" id="PTHR11818:SF38">
    <property type="entry name" value="VERY LARGE A-KINASE ANCHOR PROTEIN"/>
    <property type="match status" value="1"/>
</dbReference>
<feature type="domain" description="Beta/gamma crystallin 'Greek key'" evidence="4">
    <location>
        <begin position="545"/>
        <end position="586"/>
    </location>
</feature>
<dbReference type="SUPFAM" id="SSF49695">
    <property type="entry name" value="gamma-Crystallin-like"/>
    <property type="match status" value="3"/>
</dbReference>